<gene>
    <name evidence="3" type="ORF">PCOR1329_LOCUS38325</name>
</gene>
<evidence type="ECO:0000256" key="1">
    <source>
        <dbReference type="SAM" id="MobiDB-lite"/>
    </source>
</evidence>
<accession>A0ABN9TEF3</accession>
<evidence type="ECO:0000313" key="4">
    <source>
        <dbReference type="Proteomes" id="UP001189429"/>
    </source>
</evidence>
<protein>
    <recommendedName>
        <fullName evidence="5">Derlin</fullName>
    </recommendedName>
</protein>
<keyword evidence="2" id="KW-1133">Transmembrane helix</keyword>
<feature type="transmembrane region" description="Helical" evidence="2">
    <location>
        <begin position="52"/>
        <end position="75"/>
    </location>
</feature>
<evidence type="ECO:0000313" key="3">
    <source>
        <dbReference type="EMBL" id="CAK0844165.1"/>
    </source>
</evidence>
<evidence type="ECO:0000256" key="2">
    <source>
        <dbReference type="SAM" id="Phobius"/>
    </source>
</evidence>
<feature type="transmembrane region" description="Helical" evidence="2">
    <location>
        <begin position="151"/>
        <end position="180"/>
    </location>
</feature>
<keyword evidence="2" id="KW-0812">Transmembrane</keyword>
<dbReference type="EMBL" id="CAUYUJ010014639">
    <property type="protein sequence ID" value="CAK0844165.1"/>
    <property type="molecule type" value="Genomic_DNA"/>
</dbReference>
<feature type="transmembrane region" description="Helical" evidence="2">
    <location>
        <begin position="224"/>
        <end position="243"/>
    </location>
</feature>
<comment type="caution">
    <text evidence="3">The sequence shown here is derived from an EMBL/GenBank/DDBJ whole genome shotgun (WGS) entry which is preliminary data.</text>
</comment>
<name>A0ABN9TEF3_9DINO</name>
<organism evidence="3 4">
    <name type="scientific">Prorocentrum cordatum</name>
    <dbReference type="NCBI Taxonomy" id="2364126"/>
    <lineage>
        <taxon>Eukaryota</taxon>
        <taxon>Sar</taxon>
        <taxon>Alveolata</taxon>
        <taxon>Dinophyceae</taxon>
        <taxon>Prorocentrales</taxon>
        <taxon>Prorocentraceae</taxon>
        <taxon>Prorocentrum</taxon>
    </lineage>
</organism>
<reference evidence="3" key="1">
    <citation type="submission" date="2023-10" db="EMBL/GenBank/DDBJ databases">
        <authorList>
            <person name="Chen Y."/>
            <person name="Shah S."/>
            <person name="Dougan E. K."/>
            <person name="Thang M."/>
            <person name="Chan C."/>
        </authorList>
    </citation>
    <scope>NUCLEOTIDE SEQUENCE [LARGE SCALE GENOMIC DNA]</scope>
</reference>
<feature type="compositionally biased region" description="Gly residues" evidence="1">
    <location>
        <begin position="310"/>
        <end position="328"/>
    </location>
</feature>
<keyword evidence="4" id="KW-1185">Reference proteome</keyword>
<feature type="region of interest" description="Disordered" evidence="1">
    <location>
        <begin position="304"/>
        <end position="328"/>
    </location>
</feature>
<proteinExistence type="predicted"/>
<feature type="transmembrane region" description="Helical" evidence="2">
    <location>
        <begin position="118"/>
        <end position="139"/>
    </location>
</feature>
<evidence type="ECO:0008006" key="5">
    <source>
        <dbReference type="Google" id="ProtNLM"/>
    </source>
</evidence>
<keyword evidence="2" id="KW-0472">Membrane</keyword>
<dbReference type="Proteomes" id="UP001189429">
    <property type="component" value="Unassembled WGS sequence"/>
</dbReference>
<sequence length="328" mass="35895">MASAEGEAFLQDGAGAGARSGERRAGGREAGWQERYFSAWRGLFMYKQSRDFAVCLEISFRGAVWLVLFGSPIIWGLNKDLESPFYESTFWGKILEKNGIVSFVYTLAPTVGQTISNAVGGVAGTLTAAAFSLLMYLVYPDGCSGAERFELCYFFGWLAGAASIVCCQLLDVGMSFRIFYISNFVYFWMAFLNPDAKLRTAPDSPTEWFMGLEFVDWGGEAYDGVVAMISGACLALIVTLLPYPMNSMERARDSAFAAVSMLEQTWAKLADFYLANDKDERRQAMMICSMKAFKNHVCSLKESTWKPPGGSRGSLGSAGGRGGHSTSS</sequence>